<reference evidence="3" key="1">
    <citation type="submission" date="2023-02" db="EMBL/GenBank/DDBJ databases">
        <title>Genome of toxic invasive species Heracleum sosnowskyi carries increased number of genes despite the absence of recent whole-genome duplications.</title>
        <authorList>
            <person name="Schelkunov M."/>
            <person name="Shtratnikova V."/>
            <person name="Makarenko M."/>
            <person name="Klepikova A."/>
            <person name="Omelchenko D."/>
            <person name="Novikova G."/>
            <person name="Obukhova E."/>
            <person name="Bogdanov V."/>
            <person name="Penin A."/>
            <person name="Logacheva M."/>
        </authorList>
    </citation>
    <scope>NUCLEOTIDE SEQUENCE</scope>
    <source>
        <strain evidence="3">Hsosn_3</strain>
        <tissue evidence="3">Leaf</tissue>
    </source>
</reference>
<dbReference type="AlphaFoldDB" id="A0AAD8IDU2"/>
<comment type="caution">
    <text evidence="3">The sequence shown here is derived from an EMBL/GenBank/DDBJ whole genome shotgun (WGS) entry which is preliminary data.</text>
</comment>
<evidence type="ECO:0000256" key="2">
    <source>
        <dbReference type="RuleBase" id="RU369004"/>
    </source>
</evidence>
<dbReference type="GO" id="GO:0043424">
    <property type="term" value="F:protein histidine kinase binding"/>
    <property type="evidence" value="ECO:0007669"/>
    <property type="project" value="UniProtKB-UniRule"/>
</dbReference>
<sequence length="134" mass="15501">MAENIILARIRQLETMGLVNGQLEEWYAVFQTDEGNSFFAELFRLFYETASRLMEKIEDMLNDNVVDFGVLLHVCYNLKDTFLSVGAVRVESPCSELCDSCQYRSASWCVSAIHEIRCEYLHLKAYIDDILQLL</sequence>
<dbReference type="GO" id="GO:0009927">
    <property type="term" value="F:histidine phosphotransfer kinase activity"/>
    <property type="evidence" value="ECO:0007669"/>
    <property type="project" value="UniProtKB-UniRule"/>
</dbReference>
<dbReference type="Gene3D" id="1.20.120.160">
    <property type="entry name" value="HPT domain"/>
    <property type="match status" value="1"/>
</dbReference>
<name>A0AAD8IDU2_9APIA</name>
<evidence type="ECO:0000313" key="4">
    <source>
        <dbReference type="EMBL" id="KAK1382663.1"/>
    </source>
</evidence>
<keyword evidence="2" id="KW-0932">Cytokinin signaling pathway</keyword>
<dbReference type="GO" id="GO:0000160">
    <property type="term" value="P:phosphorelay signal transduction system"/>
    <property type="evidence" value="ECO:0007669"/>
    <property type="project" value="UniProtKB-UniRule"/>
</dbReference>
<dbReference type="EMBL" id="JAUIZM010000005">
    <property type="protein sequence ID" value="KAK1382662.1"/>
    <property type="molecule type" value="Genomic_DNA"/>
</dbReference>
<comment type="function">
    <text evidence="2">Functions as a two-component phosphorelay mediators between cytokinin sensor histidine kinases and response regulators (B-type ARRs). Plays an important role in propagating cytokinin signal transduction.</text>
</comment>
<dbReference type="InterPro" id="IPR045871">
    <property type="entry name" value="AHP1-5/YPD1"/>
</dbReference>
<evidence type="ECO:0000313" key="5">
    <source>
        <dbReference type="Proteomes" id="UP001237642"/>
    </source>
</evidence>
<dbReference type="Proteomes" id="UP001237642">
    <property type="component" value="Unassembled WGS sequence"/>
</dbReference>
<organism evidence="3 5">
    <name type="scientific">Heracleum sosnowskyi</name>
    <dbReference type="NCBI Taxonomy" id="360622"/>
    <lineage>
        <taxon>Eukaryota</taxon>
        <taxon>Viridiplantae</taxon>
        <taxon>Streptophyta</taxon>
        <taxon>Embryophyta</taxon>
        <taxon>Tracheophyta</taxon>
        <taxon>Spermatophyta</taxon>
        <taxon>Magnoliopsida</taxon>
        <taxon>eudicotyledons</taxon>
        <taxon>Gunneridae</taxon>
        <taxon>Pentapetalae</taxon>
        <taxon>asterids</taxon>
        <taxon>campanulids</taxon>
        <taxon>Apiales</taxon>
        <taxon>Apiaceae</taxon>
        <taxon>Apioideae</taxon>
        <taxon>apioid superclade</taxon>
        <taxon>Tordylieae</taxon>
        <taxon>Tordyliinae</taxon>
        <taxon>Heracleum</taxon>
    </lineage>
</organism>
<comment type="domain">
    <text evidence="2">Histidine-containing phosphotransfer domain (HPt) contains an active histidine that mediates the phosphotransfer.</text>
</comment>
<keyword evidence="5" id="KW-1185">Reference proteome</keyword>
<gene>
    <name evidence="3" type="ORF">POM88_020397</name>
    <name evidence="4" type="ORF">POM88_020398</name>
</gene>
<reference evidence="3" key="2">
    <citation type="submission" date="2023-05" db="EMBL/GenBank/DDBJ databases">
        <authorList>
            <person name="Schelkunov M.I."/>
        </authorList>
    </citation>
    <scope>NUCLEOTIDE SEQUENCE</scope>
    <source>
        <strain evidence="3">Hsosn_3</strain>
        <tissue evidence="3">Leaf</tissue>
    </source>
</reference>
<keyword evidence="1 2" id="KW-0902">Two-component regulatory system</keyword>
<accession>A0AAD8IDU2</accession>
<dbReference type="GO" id="GO:0009736">
    <property type="term" value="P:cytokinin-activated signaling pathway"/>
    <property type="evidence" value="ECO:0007669"/>
    <property type="project" value="UniProtKB-KW"/>
</dbReference>
<dbReference type="InterPro" id="IPR036641">
    <property type="entry name" value="HPT_dom_sf"/>
</dbReference>
<evidence type="ECO:0000313" key="3">
    <source>
        <dbReference type="EMBL" id="KAK1382662.1"/>
    </source>
</evidence>
<dbReference type="EMBL" id="JAUIZM010000005">
    <property type="protein sequence ID" value="KAK1382663.1"/>
    <property type="molecule type" value="Genomic_DNA"/>
</dbReference>
<comment type="subcellular location">
    <subcellularLocation>
        <location evidence="2">Cytoplasm</location>
        <location evidence="2">Cytosol</location>
    </subcellularLocation>
    <subcellularLocation>
        <location evidence="2">Nucleus</location>
    </subcellularLocation>
</comment>
<dbReference type="SUPFAM" id="SSF47226">
    <property type="entry name" value="Histidine-containing phosphotransfer domain, HPT domain"/>
    <property type="match status" value="1"/>
</dbReference>
<dbReference type="PANTHER" id="PTHR28242">
    <property type="entry name" value="PHOSPHORELAY INTERMEDIATE PROTEIN YPD1"/>
    <property type="match status" value="1"/>
</dbReference>
<dbReference type="GO" id="GO:0005634">
    <property type="term" value="C:nucleus"/>
    <property type="evidence" value="ECO:0007669"/>
    <property type="project" value="UniProtKB-SubCell"/>
</dbReference>
<dbReference type="PANTHER" id="PTHR28242:SF30">
    <property type="entry name" value="HISTIDINE-CONTAINING PHOSPHOTRANSFER PROTEIN 2"/>
    <property type="match status" value="1"/>
</dbReference>
<proteinExistence type="predicted"/>
<evidence type="ECO:0000256" key="1">
    <source>
        <dbReference type="ARBA" id="ARBA00023012"/>
    </source>
</evidence>
<protein>
    <recommendedName>
        <fullName evidence="2">Histidine-containing phosphotransfer protein</fullName>
    </recommendedName>
</protein>
<dbReference type="GO" id="GO:0005829">
    <property type="term" value="C:cytosol"/>
    <property type="evidence" value="ECO:0007669"/>
    <property type="project" value="UniProtKB-SubCell"/>
</dbReference>